<feature type="transmembrane region" description="Helical" evidence="6">
    <location>
        <begin position="70"/>
        <end position="92"/>
    </location>
</feature>
<evidence type="ECO:0000256" key="4">
    <source>
        <dbReference type="ARBA" id="ARBA00022989"/>
    </source>
</evidence>
<dbReference type="eggNOG" id="COG1283">
    <property type="taxonomic scope" value="Bacteria"/>
</dbReference>
<dbReference type="NCBIfam" id="NF037997">
    <property type="entry name" value="Na_Pi_symport"/>
    <property type="match status" value="1"/>
</dbReference>
<dbReference type="Proteomes" id="UP000000271">
    <property type="component" value="Chromosome"/>
</dbReference>
<dbReference type="GO" id="GO:0005436">
    <property type="term" value="F:sodium:phosphate symporter activity"/>
    <property type="evidence" value="ECO:0007669"/>
    <property type="project" value="InterPro"/>
</dbReference>
<feature type="transmembrane region" description="Helical" evidence="6">
    <location>
        <begin position="285"/>
        <end position="306"/>
    </location>
</feature>
<feature type="transmembrane region" description="Helical" evidence="6">
    <location>
        <begin position="36"/>
        <end position="58"/>
    </location>
</feature>
<evidence type="ECO:0000313" key="7">
    <source>
        <dbReference type="EMBL" id="ADH99505.1"/>
    </source>
</evidence>
<reference evidence="7" key="1">
    <citation type="submission" date="2009-10" db="EMBL/GenBank/DDBJ databases">
        <title>Complete sequence of Bacillus selenitireducens MLS10.</title>
        <authorList>
            <consortium name="US DOE Joint Genome Institute"/>
            <person name="Lucas S."/>
            <person name="Copeland A."/>
            <person name="Lapidus A."/>
            <person name="Glavina del Rio T."/>
            <person name="Dalin E."/>
            <person name="Tice H."/>
            <person name="Bruce D."/>
            <person name="Goodwin L."/>
            <person name="Pitluck S."/>
            <person name="Sims D."/>
            <person name="Brettin T."/>
            <person name="Detter J.C."/>
            <person name="Han C."/>
            <person name="Larimer F."/>
            <person name="Land M."/>
            <person name="Hauser L."/>
            <person name="Kyrpides N."/>
            <person name="Ovchinnikova G."/>
            <person name="Stolz J."/>
        </authorList>
    </citation>
    <scope>NUCLEOTIDE SEQUENCE [LARGE SCALE GENOMIC DNA]</scope>
    <source>
        <strain evidence="7">MLS10</strain>
    </source>
</reference>
<feature type="transmembrane region" description="Helical" evidence="6">
    <location>
        <begin position="133"/>
        <end position="151"/>
    </location>
</feature>
<dbReference type="KEGG" id="bse:Bsel_2001"/>
<evidence type="ECO:0000256" key="2">
    <source>
        <dbReference type="ARBA" id="ARBA00022475"/>
    </source>
</evidence>
<evidence type="ECO:0000256" key="1">
    <source>
        <dbReference type="ARBA" id="ARBA00004651"/>
    </source>
</evidence>
<dbReference type="GO" id="GO:0005886">
    <property type="term" value="C:plasma membrane"/>
    <property type="evidence" value="ECO:0007669"/>
    <property type="project" value="UniProtKB-SubCell"/>
</dbReference>
<evidence type="ECO:0000256" key="5">
    <source>
        <dbReference type="ARBA" id="ARBA00023136"/>
    </source>
</evidence>
<dbReference type="OrthoDB" id="9763003at2"/>
<keyword evidence="8" id="KW-1185">Reference proteome</keyword>
<dbReference type="GO" id="GO:0044341">
    <property type="term" value="P:sodium-dependent phosphate transport"/>
    <property type="evidence" value="ECO:0007669"/>
    <property type="project" value="InterPro"/>
</dbReference>
<keyword evidence="2" id="KW-1003">Cell membrane</keyword>
<dbReference type="InterPro" id="IPR003841">
    <property type="entry name" value="Na/Pi_transpt"/>
</dbReference>
<name>D6XUL9_BACIE</name>
<evidence type="ECO:0000256" key="3">
    <source>
        <dbReference type="ARBA" id="ARBA00022692"/>
    </source>
</evidence>
<dbReference type="EMBL" id="CP001791">
    <property type="protein sequence ID" value="ADH99505.1"/>
    <property type="molecule type" value="Genomic_DNA"/>
</dbReference>
<dbReference type="STRING" id="439292.Bsel_2001"/>
<evidence type="ECO:0000256" key="6">
    <source>
        <dbReference type="SAM" id="Phobius"/>
    </source>
</evidence>
<dbReference type="HOGENOM" id="CLU_025623_1_0_9"/>
<keyword evidence="3 6" id="KW-0812">Transmembrane</keyword>
<evidence type="ECO:0000313" key="8">
    <source>
        <dbReference type="Proteomes" id="UP000000271"/>
    </source>
</evidence>
<keyword evidence="5 6" id="KW-0472">Membrane</keyword>
<comment type="subcellular location">
    <subcellularLocation>
        <location evidence="1">Cell membrane</location>
        <topology evidence="1">Multi-pass membrane protein</topology>
    </subcellularLocation>
</comment>
<organism evidence="7 8">
    <name type="scientific">Bacillus selenitireducens (strain ATCC 700615 / DSM 15326 / MLS10)</name>
    <dbReference type="NCBI Taxonomy" id="439292"/>
    <lineage>
        <taxon>Bacteria</taxon>
        <taxon>Bacillati</taxon>
        <taxon>Bacillota</taxon>
        <taxon>Bacilli</taxon>
        <taxon>Bacillales</taxon>
        <taxon>Bacillaceae</taxon>
        <taxon>Salisediminibacterium</taxon>
    </lineage>
</organism>
<keyword evidence="4 6" id="KW-1133">Transmembrane helix</keyword>
<feature type="transmembrane region" description="Helical" evidence="6">
    <location>
        <begin position="171"/>
        <end position="189"/>
    </location>
</feature>
<gene>
    <name evidence="7" type="ordered locus">Bsel_2001</name>
</gene>
<dbReference type="PANTHER" id="PTHR10010:SF46">
    <property type="entry name" value="SODIUM-DEPENDENT PHOSPHATE TRANSPORT PROTEIN 2B"/>
    <property type="match status" value="1"/>
</dbReference>
<sequence>MQTAGLILGGIGLFLFGMQLMTESLKEIAGERLKNLLAKFTGGVVRSIFSGAFVTALIQSSSATTFMTIGFVSAGLLTFSQSAGVIIGANLGSTSTGWIVSVIGFQINMTLLAMPLIGGGVLINVLTRQRYKAPLFAAIGFGFLFLGIDTLQSGMSGFADGFDLSSWTGDGGLWMILLIAVGILMTVVMQSSSAAVVTTITALHTGTIDFYQAALLVIGQNVGTTVKALIASIGASTPARQTAAAHILFNLLTGAIAFLSLNIMVDVVLYASAWAGITEVSIQLALFHTLFNITGVVVILFIYPWFLKLVKSIVRDSDEQDTYTKYLDASVAEIGPVATEAVNRALHAIVKDSASLTAQVVESGEFTSNHRVEIGRIRKGLTSAEQFLSDLSSSEPPAGEEEYQRRLALIHVIDHTKRLLNNLHLSNERYQGVSQADPFTDLKRSLIENAKAVSSMESVYINEIIEETEANALYLAEQRKELRKVLIEKAAGEEKRVEEGLDMIQGIQWLDRVQYHLWRAVHHLTSINS</sequence>
<feature type="transmembrane region" description="Helical" evidence="6">
    <location>
        <begin position="98"/>
        <end position="126"/>
    </location>
</feature>
<protein>
    <submittedName>
        <fullName evidence="7">Na+/Picotransporter</fullName>
    </submittedName>
</protein>
<dbReference type="RefSeq" id="WP_013172927.1">
    <property type="nucleotide sequence ID" value="NC_014219.1"/>
</dbReference>
<dbReference type="PANTHER" id="PTHR10010">
    <property type="entry name" value="SOLUTE CARRIER FAMILY 34 SODIUM PHOSPHATE , MEMBER 2-RELATED"/>
    <property type="match status" value="1"/>
</dbReference>
<feature type="transmembrane region" description="Helical" evidence="6">
    <location>
        <begin position="247"/>
        <end position="273"/>
    </location>
</feature>
<dbReference type="AlphaFoldDB" id="D6XUL9"/>
<accession>D6XUL9</accession>
<proteinExistence type="predicted"/>
<dbReference type="Pfam" id="PF02690">
    <property type="entry name" value="Na_Pi_cotrans"/>
    <property type="match status" value="2"/>
</dbReference>